<dbReference type="Proteomes" id="UP000447434">
    <property type="component" value="Unassembled WGS sequence"/>
</dbReference>
<comment type="caution">
    <text evidence="1">The sequence shown here is derived from an EMBL/GenBank/DDBJ whole genome shotgun (WGS) entry which is preliminary data.</text>
</comment>
<accession>A0A6A4MZS9</accession>
<gene>
    <name evidence="1" type="ORF">Lalb_Chr00c63g0413831</name>
</gene>
<evidence type="ECO:0000313" key="1">
    <source>
        <dbReference type="EMBL" id="KAE9584072.1"/>
    </source>
</evidence>
<protein>
    <submittedName>
        <fullName evidence="1">Uncharacterized protein</fullName>
    </submittedName>
</protein>
<reference evidence="2" key="1">
    <citation type="journal article" date="2020" name="Nat. Commun.">
        <title>Genome sequence of the cluster root forming white lupin.</title>
        <authorList>
            <person name="Hufnagel B."/>
            <person name="Marques A."/>
            <person name="Soriano A."/>
            <person name="Marques L."/>
            <person name="Divol F."/>
            <person name="Doumas P."/>
            <person name="Sallet E."/>
            <person name="Mancinotti D."/>
            <person name="Carrere S."/>
            <person name="Marande W."/>
            <person name="Arribat S."/>
            <person name="Keller J."/>
            <person name="Huneau C."/>
            <person name="Blein T."/>
            <person name="Aime D."/>
            <person name="Laguerre M."/>
            <person name="Taylor J."/>
            <person name="Schubert V."/>
            <person name="Nelson M."/>
            <person name="Geu-Flores F."/>
            <person name="Crespi M."/>
            <person name="Gallardo-Guerrero K."/>
            <person name="Delaux P.-M."/>
            <person name="Salse J."/>
            <person name="Berges H."/>
            <person name="Guyot R."/>
            <person name="Gouzy J."/>
            <person name="Peret B."/>
        </authorList>
    </citation>
    <scope>NUCLEOTIDE SEQUENCE [LARGE SCALE GENOMIC DNA]</scope>
    <source>
        <strain evidence="2">cv. Amiga</strain>
    </source>
</reference>
<evidence type="ECO:0000313" key="2">
    <source>
        <dbReference type="Proteomes" id="UP000447434"/>
    </source>
</evidence>
<dbReference type="EMBL" id="WOCE01000088">
    <property type="protein sequence ID" value="KAE9584072.1"/>
    <property type="molecule type" value="Genomic_DNA"/>
</dbReference>
<sequence length="90" mass="10392">MKQCCEERARILLDHYNVSKKQLHVLASLFSGSDQVISSYCIDERRLQMLLSSGIVNTSSQLICPENQELQKEHKCVCRHCRTHRTMPTS</sequence>
<dbReference type="OrthoDB" id="10498596at2759"/>
<proteinExistence type="predicted"/>
<dbReference type="Gene3D" id="6.10.250.1190">
    <property type="match status" value="1"/>
</dbReference>
<dbReference type="AlphaFoldDB" id="A0A6A4MZS9"/>
<name>A0A6A4MZS9_LUPAL</name>
<keyword evidence="2" id="KW-1185">Reference proteome</keyword>
<organism evidence="1 2">
    <name type="scientific">Lupinus albus</name>
    <name type="common">White lupine</name>
    <name type="synonym">Lupinus termis</name>
    <dbReference type="NCBI Taxonomy" id="3870"/>
    <lineage>
        <taxon>Eukaryota</taxon>
        <taxon>Viridiplantae</taxon>
        <taxon>Streptophyta</taxon>
        <taxon>Embryophyta</taxon>
        <taxon>Tracheophyta</taxon>
        <taxon>Spermatophyta</taxon>
        <taxon>Magnoliopsida</taxon>
        <taxon>eudicotyledons</taxon>
        <taxon>Gunneridae</taxon>
        <taxon>Pentapetalae</taxon>
        <taxon>rosids</taxon>
        <taxon>fabids</taxon>
        <taxon>Fabales</taxon>
        <taxon>Fabaceae</taxon>
        <taxon>Papilionoideae</taxon>
        <taxon>50 kb inversion clade</taxon>
        <taxon>genistoids sensu lato</taxon>
        <taxon>core genistoids</taxon>
        <taxon>Genisteae</taxon>
        <taxon>Lupinus</taxon>
    </lineage>
</organism>